<dbReference type="RefSeq" id="WP_200065745.1">
    <property type="nucleotide sequence ID" value="NZ_JAEHFW010000001.1"/>
</dbReference>
<feature type="domain" description="SusD-like N-terminal" evidence="7">
    <location>
        <begin position="79"/>
        <end position="218"/>
    </location>
</feature>
<proteinExistence type="inferred from homology"/>
<dbReference type="InterPro" id="IPR033985">
    <property type="entry name" value="SusD-like_N"/>
</dbReference>
<comment type="subcellular location">
    <subcellularLocation>
        <location evidence="1">Cell outer membrane</location>
    </subcellularLocation>
</comment>
<dbReference type="Gene3D" id="1.25.40.390">
    <property type="match status" value="1"/>
</dbReference>
<evidence type="ECO:0000256" key="5">
    <source>
        <dbReference type="ARBA" id="ARBA00023237"/>
    </source>
</evidence>
<dbReference type="InterPro" id="IPR011990">
    <property type="entry name" value="TPR-like_helical_dom_sf"/>
</dbReference>
<dbReference type="Proteomes" id="UP000613193">
    <property type="component" value="Unassembled WGS sequence"/>
</dbReference>
<keyword evidence="5" id="KW-0998">Cell outer membrane</keyword>
<dbReference type="CDD" id="cd08977">
    <property type="entry name" value="SusD"/>
    <property type="match status" value="1"/>
</dbReference>
<dbReference type="EMBL" id="JAEHFW010000001">
    <property type="protein sequence ID" value="MBK0379311.1"/>
    <property type="molecule type" value="Genomic_DNA"/>
</dbReference>
<evidence type="ECO:0000256" key="3">
    <source>
        <dbReference type="ARBA" id="ARBA00022729"/>
    </source>
</evidence>
<gene>
    <name evidence="8" type="ORF">I5M19_08340</name>
</gene>
<evidence type="ECO:0000313" key="9">
    <source>
        <dbReference type="Proteomes" id="UP000613193"/>
    </source>
</evidence>
<feature type="domain" description="RagB/SusD" evidence="6">
    <location>
        <begin position="298"/>
        <end position="461"/>
    </location>
</feature>
<dbReference type="SUPFAM" id="SSF48452">
    <property type="entry name" value="TPR-like"/>
    <property type="match status" value="1"/>
</dbReference>
<evidence type="ECO:0000259" key="6">
    <source>
        <dbReference type="Pfam" id="PF07980"/>
    </source>
</evidence>
<dbReference type="Pfam" id="PF14322">
    <property type="entry name" value="SusD-like_3"/>
    <property type="match status" value="1"/>
</dbReference>
<reference evidence="8" key="1">
    <citation type="submission" date="2020-12" db="EMBL/GenBank/DDBJ databases">
        <title>Bacterial novel species Mucilaginibacter sp. SD-g isolated from soil.</title>
        <authorList>
            <person name="Jung H.-Y."/>
        </authorList>
    </citation>
    <scope>NUCLEOTIDE SEQUENCE</scope>
    <source>
        <strain evidence="8">SD-g</strain>
    </source>
</reference>
<dbReference type="InterPro" id="IPR012944">
    <property type="entry name" value="SusD_RagB_dom"/>
</dbReference>
<keyword evidence="3" id="KW-0732">Signal</keyword>
<comment type="caution">
    <text evidence="8">The sequence shown here is derived from an EMBL/GenBank/DDBJ whole genome shotgun (WGS) entry which is preliminary data.</text>
</comment>
<evidence type="ECO:0000256" key="4">
    <source>
        <dbReference type="ARBA" id="ARBA00023136"/>
    </source>
</evidence>
<dbReference type="Pfam" id="PF07980">
    <property type="entry name" value="SusD_RagB"/>
    <property type="match status" value="1"/>
</dbReference>
<evidence type="ECO:0000313" key="8">
    <source>
        <dbReference type="EMBL" id="MBK0379311.1"/>
    </source>
</evidence>
<name>A0A934UMX1_9SPHI</name>
<comment type="similarity">
    <text evidence="2">Belongs to the SusD family.</text>
</comment>
<organism evidence="8 9">
    <name type="scientific">Mucilaginibacter segetis</name>
    <dbReference type="NCBI Taxonomy" id="2793071"/>
    <lineage>
        <taxon>Bacteria</taxon>
        <taxon>Pseudomonadati</taxon>
        <taxon>Bacteroidota</taxon>
        <taxon>Sphingobacteriia</taxon>
        <taxon>Sphingobacteriales</taxon>
        <taxon>Sphingobacteriaceae</taxon>
        <taxon>Mucilaginibacter</taxon>
    </lineage>
</organism>
<keyword evidence="9" id="KW-1185">Reference proteome</keyword>
<protein>
    <submittedName>
        <fullName evidence="8">RagB/SusD family nutrient uptake outer membrane protein</fullName>
    </submittedName>
</protein>
<sequence length="461" mass="51484">MLGSGCKKFIELDAPKTSITKANVYSNNEIATSVLTGVYIKMSSAGITSLTSVKTLPFLTGLSGDELSLFGTNSTYVAYYSNSLAANNIGAKTYWSEIYNTIYTCNEAVEGIEASATLSPAVKQQLLGEAKFMRAFNYFYLVNLYGDVPLVLSTDYTVNTLKPRSPKSEVYQQIIKDLQEAELALSSGFVDNTLVNSTNERVRPNKWAAKALLARVLLYNQKYAEAEAKATEVINNSSLFSILPLNDIFLKNSKEAIWQLQPVNTGWNTEEARTFVIPSTGLSDIIPVYLSNQLLSSFETGDQRRASWVNSFTNTTVTPNVTYYYPYKYKVSARNAPVTEYSTVLRLAEQYLIRAEARAMQNNLSGSADDLFVIRQRAGLAKINFASQQEAVDAILHERQVELFTEWGHRWLDLKRLNKVDAIMSVVTPLKGGIWNSTDQLYPIQFYELNANPNLTQNPGY</sequence>
<dbReference type="AlphaFoldDB" id="A0A934UMX1"/>
<keyword evidence="4" id="KW-0472">Membrane</keyword>
<accession>A0A934UMX1</accession>
<evidence type="ECO:0000256" key="2">
    <source>
        <dbReference type="ARBA" id="ARBA00006275"/>
    </source>
</evidence>
<dbReference type="GO" id="GO:0009279">
    <property type="term" value="C:cell outer membrane"/>
    <property type="evidence" value="ECO:0007669"/>
    <property type="project" value="UniProtKB-SubCell"/>
</dbReference>
<evidence type="ECO:0000259" key="7">
    <source>
        <dbReference type="Pfam" id="PF14322"/>
    </source>
</evidence>
<evidence type="ECO:0000256" key="1">
    <source>
        <dbReference type="ARBA" id="ARBA00004442"/>
    </source>
</evidence>